<protein>
    <submittedName>
        <fullName evidence="1">Uncharacterized protein</fullName>
    </submittedName>
</protein>
<dbReference type="EMBL" id="FRAA01000002">
    <property type="protein sequence ID" value="SHK04076.1"/>
    <property type="molecule type" value="Genomic_DNA"/>
</dbReference>
<evidence type="ECO:0000313" key="2">
    <source>
        <dbReference type="Proteomes" id="UP000184474"/>
    </source>
</evidence>
<accession>A0A1M6P825</accession>
<evidence type="ECO:0000313" key="1">
    <source>
        <dbReference type="EMBL" id="SHK04076.1"/>
    </source>
</evidence>
<dbReference type="Proteomes" id="UP000184474">
    <property type="component" value="Unassembled WGS sequence"/>
</dbReference>
<dbReference type="AlphaFoldDB" id="A0A1M6P825"/>
<dbReference type="STRING" id="156994.SAMN04488028_102585"/>
<sequence>MVCLSGFVIFVVSIINIYPMKSIVPFANVTDALTSLDNGGRFYNWVSKANDGKISTSELAKAAGVFTDKERMMLFLEMSLMQLSDDEKQQIWERLSTDLVQSFQKHAPQQMLPSEARLHAKPSSMVVVKGFTRWVESKDQFSGFIMVPIMIDKVTSFTMIPIVEQYDLYELRDHESDEYFLIAQAKGSERLPDQTMQFGGVIRELRSRQDKKSERGVFLEAIYYAPVSQVGE</sequence>
<keyword evidence="2" id="KW-1185">Reference proteome</keyword>
<proteinExistence type="predicted"/>
<gene>
    <name evidence="1" type="ORF">SAMN04488028_102585</name>
</gene>
<reference evidence="2" key="1">
    <citation type="submission" date="2016-11" db="EMBL/GenBank/DDBJ databases">
        <authorList>
            <person name="Varghese N."/>
            <person name="Submissions S."/>
        </authorList>
    </citation>
    <scope>NUCLEOTIDE SEQUENCE [LARGE SCALE GENOMIC DNA]</scope>
    <source>
        <strain evidence="2">DSM 26134</strain>
    </source>
</reference>
<organism evidence="1 2">
    <name type="scientific">Reichenbachiella agariperforans</name>
    <dbReference type="NCBI Taxonomy" id="156994"/>
    <lineage>
        <taxon>Bacteria</taxon>
        <taxon>Pseudomonadati</taxon>
        <taxon>Bacteroidota</taxon>
        <taxon>Cytophagia</taxon>
        <taxon>Cytophagales</taxon>
        <taxon>Reichenbachiellaceae</taxon>
        <taxon>Reichenbachiella</taxon>
    </lineage>
</organism>
<name>A0A1M6P825_REIAG</name>